<name>A0ABS2ZTW3_9BACL</name>
<dbReference type="Proteomes" id="UP001296923">
    <property type="component" value="Unassembled WGS sequence"/>
</dbReference>
<protein>
    <recommendedName>
        <fullName evidence="3">Bacitracin ABC transporter ATP-binding protein</fullName>
    </recommendedName>
</protein>
<dbReference type="RefSeq" id="WP_205726410.1">
    <property type="nucleotide sequence ID" value="NZ_JAFHKR010000039.1"/>
</dbReference>
<evidence type="ECO:0000313" key="1">
    <source>
        <dbReference type="EMBL" id="MBN3555607.1"/>
    </source>
</evidence>
<keyword evidence="2" id="KW-1185">Reference proteome</keyword>
<evidence type="ECO:0000313" key="2">
    <source>
        <dbReference type="Proteomes" id="UP001296923"/>
    </source>
</evidence>
<accession>A0ABS2ZTW3</accession>
<evidence type="ECO:0008006" key="3">
    <source>
        <dbReference type="Google" id="ProtNLM"/>
    </source>
</evidence>
<organism evidence="1 2">
    <name type="scientific">Fictibacillus nanhaiensis</name>
    <dbReference type="NCBI Taxonomy" id="742169"/>
    <lineage>
        <taxon>Bacteria</taxon>
        <taxon>Bacillati</taxon>
        <taxon>Bacillota</taxon>
        <taxon>Bacilli</taxon>
        <taxon>Bacillales</taxon>
        <taxon>Fictibacillaceae</taxon>
        <taxon>Fictibacillus</taxon>
    </lineage>
</organism>
<gene>
    <name evidence="1" type="ORF">JYA63_15120</name>
</gene>
<comment type="caution">
    <text evidence="1">The sequence shown here is derived from an EMBL/GenBank/DDBJ whole genome shotgun (WGS) entry which is preliminary data.</text>
</comment>
<proteinExistence type="predicted"/>
<reference evidence="1 2" key="1">
    <citation type="submission" date="2021-01" db="EMBL/GenBank/DDBJ databases">
        <title>Genome Sequencing of Type Strains.</title>
        <authorList>
            <person name="Lemaire J.F."/>
            <person name="Inderbitzin P."/>
            <person name="Collins S.B."/>
            <person name="Wespe N."/>
            <person name="Knight-Connoni V."/>
        </authorList>
    </citation>
    <scope>NUCLEOTIDE SEQUENCE [LARGE SCALE GENOMIC DNA]</scope>
    <source>
        <strain evidence="1 2">DSM 23009</strain>
    </source>
</reference>
<sequence>MSKQKKPLFSDEYLTSLAQEINEQFGDYGEVGERDEEYENMKKAGE</sequence>
<dbReference type="EMBL" id="JAFHKR010000039">
    <property type="protein sequence ID" value="MBN3555607.1"/>
    <property type="molecule type" value="Genomic_DNA"/>
</dbReference>